<keyword evidence="1" id="KW-0472">Membrane</keyword>
<evidence type="ECO:0000256" key="1">
    <source>
        <dbReference type="SAM" id="Phobius"/>
    </source>
</evidence>
<keyword evidence="1" id="KW-1133">Transmembrane helix</keyword>
<reference evidence="2 3" key="1">
    <citation type="journal article" date="2013" name="Genome Biol. Evol.">
        <title>Genomic makeup of the marine flavobacterium Nonlabens (Donghaeana) dokdonensis DSW-6 and identification of a novel class of rhodopsins.</title>
        <authorList>
            <person name="Kwon S.K."/>
            <person name="Kim B.K."/>
            <person name="Song J.Y."/>
            <person name="Kwak M.J."/>
            <person name="Lee C.H."/>
            <person name="Yoon J.H."/>
            <person name="Oh T.K."/>
            <person name="Kim J.F."/>
        </authorList>
    </citation>
    <scope>NUCLEOTIDE SEQUENCE [LARGE SCALE GENOMIC DNA]</scope>
    <source>
        <strain evidence="3">DSM 17205 / KCTC 12402 / DSW-6</strain>
    </source>
</reference>
<gene>
    <name evidence="2" type="ordered locus">DDD_0718</name>
</gene>
<proteinExistence type="predicted"/>
<sequence length="48" mass="5381">MVSENGNEQILFLENQLKFKNKKLKQSKFHKILLGGGLLILSGILLAN</sequence>
<dbReference type="HOGENOM" id="CLU_3155483_0_0_10"/>
<dbReference type="EMBL" id="CP001397">
    <property type="protein sequence ID" value="AGC75845.1"/>
    <property type="molecule type" value="Genomic_DNA"/>
</dbReference>
<dbReference type="AlphaFoldDB" id="L7W2Z3"/>
<evidence type="ECO:0000313" key="3">
    <source>
        <dbReference type="Proteomes" id="UP000011173"/>
    </source>
</evidence>
<organism evidence="2 3">
    <name type="scientific">Nonlabens dokdonensis (strain DSM 17205 / KCTC 12402 / DSW-6)</name>
    <name type="common">Donghaeana dokdonensis</name>
    <dbReference type="NCBI Taxonomy" id="592029"/>
    <lineage>
        <taxon>Bacteria</taxon>
        <taxon>Pseudomonadati</taxon>
        <taxon>Bacteroidota</taxon>
        <taxon>Flavobacteriia</taxon>
        <taxon>Flavobacteriales</taxon>
        <taxon>Flavobacteriaceae</taxon>
        <taxon>Nonlabens</taxon>
    </lineage>
</organism>
<dbReference type="Proteomes" id="UP000011173">
    <property type="component" value="Chromosome"/>
</dbReference>
<keyword evidence="1" id="KW-0812">Transmembrane</keyword>
<name>L7W2Z3_NONDD</name>
<accession>L7W2Z3</accession>
<dbReference type="KEGG" id="ndo:DDD_0718"/>
<protein>
    <submittedName>
        <fullName evidence="2">Uncharacterized protein</fullName>
    </submittedName>
</protein>
<dbReference type="PATRIC" id="fig|592029.3.peg.712"/>
<feature type="transmembrane region" description="Helical" evidence="1">
    <location>
        <begin position="29"/>
        <end position="47"/>
    </location>
</feature>
<dbReference type="STRING" id="592029.DDD_0718"/>
<evidence type="ECO:0000313" key="2">
    <source>
        <dbReference type="EMBL" id="AGC75845.1"/>
    </source>
</evidence>